<proteinExistence type="predicted"/>
<evidence type="ECO:0000259" key="2">
    <source>
        <dbReference type="Pfam" id="PF02517"/>
    </source>
</evidence>
<evidence type="ECO:0000256" key="1">
    <source>
        <dbReference type="SAM" id="Phobius"/>
    </source>
</evidence>
<dbReference type="RefSeq" id="WP_040672922.1">
    <property type="nucleotide sequence ID" value="NZ_CP157948.1"/>
</dbReference>
<keyword evidence="1" id="KW-0472">Membrane</keyword>
<feature type="transmembrane region" description="Helical" evidence="1">
    <location>
        <begin position="105"/>
        <end position="129"/>
    </location>
</feature>
<dbReference type="Pfam" id="PF02517">
    <property type="entry name" value="Rce1-like"/>
    <property type="match status" value="1"/>
</dbReference>
<dbReference type="GO" id="GO:0006508">
    <property type="term" value="P:proteolysis"/>
    <property type="evidence" value="ECO:0007669"/>
    <property type="project" value="UniProtKB-KW"/>
</dbReference>
<sequence length="262" mass="27529">MPAIAPAALPVKGPHLKLAMLLGVAGLLSTLALWPYLMVLMPQKLAALHVPLPVVIAAQTIQAGVICWLLGWLGLYLGATHGLDAPWLRSWVYRRPLDPGRPARWGLAMSLGAAAAALVLGLSLLGPALPAEHATSAAGWAWRGALASFYGGIVEEVGCRLLLVSLFVWLLARSHRNVALPWMFVLAIVVAALLFGAGHLPAVFAITAAPASLLIGKIVLLNAVVGTVTGMLFWKYGLEHAMLAHFCADLVLHVIAPLAGAT</sequence>
<name>A0AAU7QIV1_9GAMM</name>
<feature type="transmembrane region" description="Helical" evidence="1">
    <location>
        <begin position="184"/>
        <end position="208"/>
    </location>
</feature>
<dbReference type="GO" id="GO:0080120">
    <property type="term" value="P:CAAX-box protein maturation"/>
    <property type="evidence" value="ECO:0007669"/>
    <property type="project" value="UniProtKB-ARBA"/>
</dbReference>
<keyword evidence="3" id="KW-0645">Protease</keyword>
<accession>A0AAU7QIV1</accession>
<dbReference type="AlphaFoldDB" id="A0AAU7QIV1"/>
<evidence type="ECO:0000313" key="3">
    <source>
        <dbReference type="EMBL" id="XBS89009.1"/>
    </source>
</evidence>
<reference evidence="3" key="1">
    <citation type="submission" date="2024-06" db="EMBL/GenBank/DDBJ databases">
        <authorList>
            <person name="Sun Y."/>
        </authorList>
    </citation>
    <scope>NUCLEOTIDE SEQUENCE</scope>
    <source>
        <strain evidence="3">IGA1.0</strain>
    </source>
</reference>
<feature type="transmembrane region" description="Helical" evidence="1">
    <location>
        <begin position="214"/>
        <end position="234"/>
    </location>
</feature>
<dbReference type="GO" id="GO:0004175">
    <property type="term" value="F:endopeptidase activity"/>
    <property type="evidence" value="ECO:0007669"/>
    <property type="project" value="UniProtKB-ARBA"/>
</dbReference>
<keyword evidence="3" id="KW-0378">Hydrolase</keyword>
<keyword evidence="1" id="KW-1133">Transmembrane helix</keyword>
<feature type="transmembrane region" description="Helical" evidence="1">
    <location>
        <begin position="61"/>
        <end position="84"/>
    </location>
</feature>
<dbReference type="EMBL" id="CP157948">
    <property type="protein sequence ID" value="XBS89009.1"/>
    <property type="molecule type" value="Genomic_DNA"/>
</dbReference>
<feature type="transmembrane region" description="Helical" evidence="1">
    <location>
        <begin position="18"/>
        <end position="41"/>
    </location>
</feature>
<gene>
    <name evidence="3" type="ORF">ABNK63_11435</name>
</gene>
<keyword evidence="1" id="KW-0812">Transmembrane</keyword>
<protein>
    <submittedName>
        <fullName evidence="3">CPBP family glutamic-type intramembrane protease</fullName>
    </submittedName>
</protein>
<dbReference type="InterPro" id="IPR003675">
    <property type="entry name" value="Rce1/LyrA-like_dom"/>
</dbReference>
<feature type="transmembrane region" description="Helical" evidence="1">
    <location>
        <begin position="149"/>
        <end position="172"/>
    </location>
</feature>
<organism evidence="3">
    <name type="scientific">Rhodanobacter sp. IGA1.0</name>
    <dbReference type="NCBI Taxonomy" id="3158582"/>
    <lineage>
        <taxon>Bacteria</taxon>
        <taxon>Pseudomonadati</taxon>
        <taxon>Pseudomonadota</taxon>
        <taxon>Gammaproteobacteria</taxon>
        <taxon>Lysobacterales</taxon>
        <taxon>Rhodanobacteraceae</taxon>
        <taxon>Rhodanobacter</taxon>
    </lineage>
</organism>
<feature type="domain" description="CAAX prenyl protease 2/Lysostaphin resistance protein A-like" evidence="2">
    <location>
        <begin position="140"/>
        <end position="251"/>
    </location>
</feature>